<keyword evidence="2" id="KW-1185">Reference proteome</keyword>
<sequence length="148" mass="17056">MIDKTRMVNQSLSLLHSFLDGHFASLEGFETVKVKKSYIGFEDLPLGDRVVICLSSNTDPVKEESRKMETKDIQTVEYELRIDLDVFAHVENDLFLEDVFNQLVNALTVQNRVLFRQGFRVHAIRHRNKSKPDANKNVNITAVLFAYI</sequence>
<protein>
    <submittedName>
        <fullName evidence="1">Uncharacterized protein</fullName>
    </submittedName>
</protein>
<reference evidence="1 2" key="1">
    <citation type="journal article" date="2009" name="Int. J. Syst. Evol. Microbiol.">
        <title>Paenibacillus contaminans sp. nov., isolated from a contaminated laboratory plate.</title>
        <authorList>
            <person name="Chou J.H."/>
            <person name="Lee J.H."/>
            <person name="Lin M.C."/>
            <person name="Chang P.S."/>
            <person name="Arun A.B."/>
            <person name="Young C.C."/>
            <person name="Chen W.M."/>
        </authorList>
    </citation>
    <scope>NUCLEOTIDE SEQUENCE [LARGE SCALE GENOMIC DNA]</scope>
    <source>
        <strain evidence="1 2">CKOBP-6</strain>
    </source>
</reference>
<organism evidence="1 2">
    <name type="scientific">Paenibacillus contaminans</name>
    <dbReference type="NCBI Taxonomy" id="450362"/>
    <lineage>
        <taxon>Bacteria</taxon>
        <taxon>Bacillati</taxon>
        <taxon>Bacillota</taxon>
        <taxon>Bacilli</taxon>
        <taxon>Bacillales</taxon>
        <taxon>Paenibacillaceae</taxon>
        <taxon>Paenibacillus</taxon>
    </lineage>
</organism>
<dbReference type="Proteomes" id="UP000250369">
    <property type="component" value="Unassembled WGS sequence"/>
</dbReference>
<proteinExistence type="predicted"/>
<dbReference type="EMBL" id="QMFB01000001">
    <property type="protein sequence ID" value="RAV22677.1"/>
    <property type="molecule type" value="Genomic_DNA"/>
</dbReference>
<gene>
    <name evidence="1" type="ORF">DQG23_00200</name>
</gene>
<evidence type="ECO:0000313" key="1">
    <source>
        <dbReference type="EMBL" id="RAV22677.1"/>
    </source>
</evidence>
<dbReference type="AlphaFoldDB" id="A0A329MYH2"/>
<evidence type="ECO:0000313" key="2">
    <source>
        <dbReference type="Proteomes" id="UP000250369"/>
    </source>
</evidence>
<dbReference type="RefSeq" id="WP_113028788.1">
    <property type="nucleotide sequence ID" value="NZ_QMFB01000001.1"/>
</dbReference>
<comment type="caution">
    <text evidence="1">The sequence shown here is derived from an EMBL/GenBank/DDBJ whole genome shotgun (WGS) entry which is preliminary data.</text>
</comment>
<name>A0A329MYH2_9BACL</name>
<accession>A0A329MYH2</accession>